<dbReference type="SUPFAM" id="SSF57414">
    <property type="entry name" value="Hairpin loop containing domain-like"/>
    <property type="match status" value="2"/>
</dbReference>
<dbReference type="CDD" id="cd01099">
    <property type="entry name" value="PAN_AP_HGF"/>
    <property type="match status" value="2"/>
</dbReference>
<feature type="domain" description="Apple" evidence="4">
    <location>
        <begin position="265"/>
        <end position="348"/>
    </location>
</feature>
<dbReference type="Gene3D" id="3.50.4.10">
    <property type="entry name" value="Hepatocyte Growth Factor"/>
    <property type="match status" value="2"/>
</dbReference>
<name>A0A6I9VWG7_BACDO</name>
<evidence type="ECO:0000259" key="4">
    <source>
        <dbReference type="PROSITE" id="PS50948"/>
    </source>
</evidence>
<keyword evidence="3" id="KW-0732">Signal</keyword>
<dbReference type="RefSeq" id="XP_011208600.2">
    <property type="nucleotide sequence ID" value="XM_011210298.3"/>
</dbReference>
<keyword evidence="2" id="KW-0472">Membrane</keyword>
<feature type="chain" id="PRO_5045019017" evidence="3">
    <location>
        <begin position="23"/>
        <end position="885"/>
    </location>
</feature>
<reference evidence="6 7" key="1">
    <citation type="submission" date="2025-05" db="UniProtKB">
        <authorList>
            <consortium name="RefSeq"/>
        </authorList>
    </citation>
    <scope>NUCLEOTIDE SEQUENCE [LARGE SCALE GENOMIC DNA]</scope>
    <source>
        <tissue evidence="7 8">Adult</tissue>
    </source>
</reference>
<evidence type="ECO:0000313" key="8">
    <source>
        <dbReference type="RefSeq" id="XP_011208601.2"/>
    </source>
</evidence>
<dbReference type="InterPro" id="IPR056953">
    <property type="entry name" value="CUT_N"/>
</dbReference>
<dbReference type="InterPro" id="IPR052774">
    <property type="entry name" value="Celegans_DevNeuronal_Protein"/>
</dbReference>
<dbReference type="InterPro" id="IPR003609">
    <property type="entry name" value="Pan_app"/>
</dbReference>
<feature type="domain" description="ZP" evidence="5">
    <location>
        <begin position="443"/>
        <end position="684"/>
    </location>
</feature>
<evidence type="ECO:0000256" key="2">
    <source>
        <dbReference type="SAM" id="Phobius"/>
    </source>
</evidence>
<dbReference type="SMART" id="SM00241">
    <property type="entry name" value="ZP"/>
    <property type="match status" value="1"/>
</dbReference>
<dbReference type="Pfam" id="PF00024">
    <property type="entry name" value="PAN_1"/>
    <property type="match status" value="3"/>
</dbReference>
<dbReference type="Proteomes" id="UP001652620">
    <property type="component" value="Chromosome 2"/>
</dbReference>
<proteinExistence type="predicted"/>
<evidence type="ECO:0000313" key="6">
    <source>
        <dbReference type="Proteomes" id="UP001652620"/>
    </source>
</evidence>
<dbReference type="OrthoDB" id="5867217at2759"/>
<evidence type="ECO:0000256" key="1">
    <source>
        <dbReference type="SAM" id="MobiDB-lite"/>
    </source>
</evidence>
<evidence type="ECO:0000256" key="3">
    <source>
        <dbReference type="SAM" id="SignalP"/>
    </source>
</evidence>
<dbReference type="GeneID" id="105229832"/>
<feature type="domain" description="Apple" evidence="4">
    <location>
        <begin position="356"/>
        <end position="437"/>
    </location>
</feature>
<dbReference type="SMART" id="SM00473">
    <property type="entry name" value="PAN_AP"/>
    <property type="match status" value="3"/>
</dbReference>
<dbReference type="PROSITE" id="PS50948">
    <property type="entry name" value="PAN"/>
    <property type="match status" value="3"/>
</dbReference>
<feature type="region of interest" description="Disordered" evidence="1">
    <location>
        <begin position="722"/>
        <end position="741"/>
    </location>
</feature>
<evidence type="ECO:0000313" key="7">
    <source>
        <dbReference type="RefSeq" id="XP_011208600.2"/>
    </source>
</evidence>
<keyword evidence="6" id="KW-1185">Reference proteome</keyword>
<dbReference type="RefSeq" id="XP_011208601.2">
    <property type="nucleotide sequence ID" value="XM_011210299.3"/>
</dbReference>
<dbReference type="InterPro" id="IPR001507">
    <property type="entry name" value="ZP_dom"/>
</dbReference>
<protein>
    <submittedName>
        <fullName evidence="7 8">Uncharacterized protein LOC105229832</fullName>
    </submittedName>
</protein>
<feature type="signal peptide" evidence="3">
    <location>
        <begin position="1"/>
        <end position="22"/>
    </location>
</feature>
<organism evidence="6 7">
    <name type="scientific">Bactrocera dorsalis</name>
    <name type="common">Oriental fruit fly</name>
    <name type="synonym">Dacus dorsalis</name>
    <dbReference type="NCBI Taxonomy" id="27457"/>
    <lineage>
        <taxon>Eukaryota</taxon>
        <taxon>Metazoa</taxon>
        <taxon>Ecdysozoa</taxon>
        <taxon>Arthropoda</taxon>
        <taxon>Hexapoda</taxon>
        <taxon>Insecta</taxon>
        <taxon>Pterygota</taxon>
        <taxon>Neoptera</taxon>
        <taxon>Endopterygota</taxon>
        <taxon>Diptera</taxon>
        <taxon>Brachycera</taxon>
        <taxon>Muscomorpha</taxon>
        <taxon>Tephritoidea</taxon>
        <taxon>Tephritidae</taxon>
        <taxon>Bactrocera</taxon>
        <taxon>Bactrocera</taxon>
    </lineage>
</organism>
<feature type="compositionally biased region" description="Low complexity" evidence="1">
    <location>
        <begin position="141"/>
        <end position="158"/>
    </location>
</feature>
<dbReference type="PANTHER" id="PTHR47327">
    <property type="entry name" value="FI18240P1-RELATED"/>
    <property type="match status" value="1"/>
</dbReference>
<dbReference type="PANTHER" id="PTHR47327:SF2">
    <property type="entry name" value="FI18240P1-RELATED"/>
    <property type="match status" value="1"/>
</dbReference>
<feature type="domain" description="Apple" evidence="4">
    <location>
        <begin position="175"/>
        <end position="259"/>
    </location>
</feature>
<feature type="compositionally biased region" description="Polar residues" evidence="1">
    <location>
        <begin position="727"/>
        <end position="737"/>
    </location>
</feature>
<keyword evidence="2" id="KW-0812">Transmembrane</keyword>
<keyword evidence="2" id="KW-1133">Transmembrane helix</keyword>
<dbReference type="PROSITE" id="PS51034">
    <property type="entry name" value="ZP_2"/>
    <property type="match status" value="1"/>
</dbReference>
<dbReference type="Pfam" id="PF25057">
    <property type="entry name" value="CUT_N"/>
    <property type="match status" value="1"/>
</dbReference>
<feature type="transmembrane region" description="Helical" evidence="2">
    <location>
        <begin position="790"/>
        <end position="811"/>
    </location>
</feature>
<sequence length="885" mass="95145">MFLRRCTIYLIVLLLVASTASAARKTKRPVKPAKTYPRNNITPAPPAAPAAAAAAVAGVSTGALAAASVAAAAQQTAAVTTPAGGSSTTHAPQSISSSSSIATPTQIGSGNYAGSAAGDESTGSDGFVAGNELPKPMTPLSEASTGSTGAAAASASAESKTDRPAATLSPIEEDCDPDMIGFEIITGYVLSAPTKLLDTLPGILMLTDCLEACQANESCSAVNYETGLCVLFRTTADVLPGSLSRSQFPVFTIYAQKSCLGVRPCSKAWCIDRVQGYRLVEHVKSSQTVYSRRDCLELCLGETEFTCRSANFYRHSGLCELSDMDRITLTGANNVEPYDGADYLENNCAEEPSKLCEFKRISGKILKTVDSVYQDINSIDECRDLCLNSPYRCHSYDYNDTGDMVCRLSHHSRATLTDVLDPYLDVPEAATYELSSCYNVSIECRSGEMITKIRTSKLFDGKVYAKGSPKSCSVNVNNSLEFDFRMGYNDLECNVRQSAYGRYMNDIVIQHHDMIVTSSDLGLAVSCQYDLTNKTVSNDVDLGVTGEIESSLSEEIIIDSPNVIMKITSRDGSDMKRIAEVGDPLALRFEIVEQNSPYEIFVRELVAMDGTDNAEITLIDANGCPTDQYIMGAIQKMSANRKVLVSQFDAFKFPSSEVVQFRALVTPCIPRCEPVICDNEDAVMGGADAKSLVSYGRRRRSVANGTDGAEFLLSTIAHAQREKRDVSGNSKTNNNVSDNKKPAADDNILLVQSIQITDKFGFNQEDADALGADHKLYAGISEDALTCLNGYGLIVAGALFLLAQFTIFIIWKTVQKRSKKERYLYQHESAAAAVNYGAPTMVYGQASGSHCGGVTVASHSGSSNASDTLGKLYDSGMTGRYGQQY</sequence>
<accession>A0A6I9VWG7</accession>
<feature type="region of interest" description="Disordered" evidence="1">
    <location>
        <begin position="81"/>
        <end position="172"/>
    </location>
</feature>
<evidence type="ECO:0000259" key="5">
    <source>
        <dbReference type="PROSITE" id="PS51034"/>
    </source>
</evidence>
<feature type="compositionally biased region" description="Low complexity" evidence="1">
    <location>
        <begin position="81"/>
        <end position="106"/>
    </location>
</feature>
<gene>
    <name evidence="7 8" type="primary">LOC105229832</name>
</gene>